<comment type="caution">
    <text evidence="1">The sequence shown here is derived from an EMBL/GenBank/DDBJ whole genome shotgun (WGS) entry which is preliminary data.</text>
</comment>
<reference evidence="1 2" key="1">
    <citation type="submission" date="2016-06" db="EMBL/GenBank/DDBJ databases">
        <title>Evolution of pathogenesis and genome organization in the Tremellales.</title>
        <authorList>
            <person name="Cuomo C."/>
            <person name="Litvintseva A."/>
            <person name="Heitman J."/>
            <person name="Chen Y."/>
            <person name="Sun S."/>
            <person name="Springer D."/>
            <person name="Dromer F."/>
            <person name="Young S."/>
            <person name="Zeng Q."/>
            <person name="Chapman S."/>
            <person name="Gujja S."/>
            <person name="Saif S."/>
            <person name="Birren B."/>
        </authorList>
    </citation>
    <scope>NUCLEOTIDE SEQUENCE [LARGE SCALE GENOMIC DNA]</scope>
    <source>
        <strain evidence="1 2">ATCC 28783</strain>
    </source>
</reference>
<dbReference type="AlphaFoldDB" id="A0A4Q1BK19"/>
<gene>
    <name evidence="1" type="ORF">M231_04685</name>
</gene>
<name>A0A4Q1BK19_TREME</name>
<proteinExistence type="predicted"/>
<evidence type="ECO:0000313" key="2">
    <source>
        <dbReference type="Proteomes" id="UP000289152"/>
    </source>
</evidence>
<dbReference type="Proteomes" id="UP000289152">
    <property type="component" value="Unassembled WGS sequence"/>
</dbReference>
<keyword evidence="2" id="KW-1185">Reference proteome</keyword>
<evidence type="ECO:0000313" key="1">
    <source>
        <dbReference type="EMBL" id="RXK38016.1"/>
    </source>
</evidence>
<sequence length="333" mass="38035">MSSTADGLLNFERILHRFEEIEGAYKSKDFAPSIRHIEASWNSLRQFVDRFRGLSDESRTKVYDSRRQGSQQTVKHVLLQLTKIFDLAEEAMKIATAAGSDDETSNQKGLTTFHSSLRHMTVKPRPAQFPSNAEIVKQGKELATVVQKYKDTMNGIYDLMHALEMSNTSWAERRPLTWQQAGGYHRNITILANTVKFFLGESSPSQMLKERQLFLTGRLDSNGHPPSYDINEWILEACLRLTVDVDTQLQPSQPKYNYEQKTYLDDWEQSSFKDGIALSPNSWGQVLPTLQQRRRTLLWLDGLLNEIESERATTLLTASQDIFDPTLSTPTQA</sequence>
<dbReference type="InParanoid" id="A0A4Q1BK19"/>
<organism evidence="1 2">
    <name type="scientific">Tremella mesenterica</name>
    <name type="common">Jelly fungus</name>
    <dbReference type="NCBI Taxonomy" id="5217"/>
    <lineage>
        <taxon>Eukaryota</taxon>
        <taxon>Fungi</taxon>
        <taxon>Dikarya</taxon>
        <taxon>Basidiomycota</taxon>
        <taxon>Agaricomycotina</taxon>
        <taxon>Tremellomycetes</taxon>
        <taxon>Tremellales</taxon>
        <taxon>Tremellaceae</taxon>
        <taxon>Tremella</taxon>
    </lineage>
</organism>
<dbReference type="VEuPathDB" id="FungiDB:TREMEDRAFT_58455"/>
<protein>
    <submittedName>
        <fullName evidence="1">Uncharacterized protein</fullName>
    </submittedName>
</protein>
<accession>A0A4Q1BK19</accession>
<dbReference type="EMBL" id="SDIL01000055">
    <property type="protein sequence ID" value="RXK38016.1"/>
    <property type="molecule type" value="Genomic_DNA"/>
</dbReference>